<reference evidence="1" key="1">
    <citation type="submission" date="2021-01" db="EMBL/GenBank/DDBJ databases">
        <authorList>
            <consortium name="Genoscope - CEA"/>
            <person name="William W."/>
        </authorList>
    </citation>
    <scope>NUCLEOTIDE SEQUENCE</scope>
</reference>
<keyword evidence="2" id="KW-1185">Reference proteome</keyword>
<evidence type="ECO:0000313" key="2">
    <source>
        <dbReference type="Proteomes" id="UP000692954"/>
    </source>
</evidence>
<proteinExistence type="predicted"/>
<comment type="caution">
    <text evidence="1">The sequence shown here is derived from an EMBL/GenBank/DDBJ whole genome shotgun (WGS) entry which is preliminary data.</text>
</comment>
<protein>
    <submittedName>
        <fullName evidence="1">Uncharacterized protein</fullName>
    </submittedName>
</protein>
<organism evidence="1 2">
    <name type="scientific">Paramecium sonneborni</name>
    <dbReference type="NCBI Taxonomy" id="65129"/>
    <lineage>
        <taxon>Eukaryota</taxon>
        <taxon>Sar</taxon>
        <taxon>Alveolata</taxon>
        <taxon>Ciliophora</taxon>
        <taxon>Intramacronucleata</taxon>
        <taxon>Oligohymenophorea</taxon>
        <taxon>Peniculida</taxon>
        <taxon>Parameciidae</taxon>
        <taxon>Paramecium</taxon>
    </lineage>
</organism>
<dbReference type="EMBL" id="CAJJDN010000063">
    <property type="protein sequence ID" value="CAD8094860.1"/>
    <property type="molecule type" value="Genomic_DNA"/>
</dbReference>
<dbReference type="AlphaFoldDB" id="A0A8S1NSQ6"/>
<accession>A0A8S1NSQ6</accession>
<gene>
    <name evidence="1" type="ORF">PSON_ATCC_30995.1.T0630103</name>
</gene>
<evidence type="ECO:0000313" key="1">
    <source>
        <dbReference type="EMBL" id="CAD8094860.1"/>
    </source>
</evidence>
<sequence length="201" mass="23904">MQLWKMFSFSQIKLKVDHAKQQEHLQIFKNLQKRKVEYIQECELLELFYNILDINLVNRKIIADNKLFLTKLINFGQNNYKPQYLSDGFNEKIVSDYEILFNYPLVSTVFIYIRKINEINLNALKSIELVQLISKVWVIRIQNYKKAPNQNNSQSLNKTNQTKNQNEQIQVSQNIQVEIQLFNKNQNNINLIIIVIGQQKL</sequence>
<name>A0A8S1NSQ6_9CILI</name>
<dbReference type="Proteomes" id="UP000692954">
    <property type="component" value="Unassembled WGS sequence"/>
</dbReference>